<dbReference type="PANTHER" id="PTHR43252">
    <property type="entry name" value="TRANSCRIPTIONAL REGULATOR YQJI"/>
    <property type="match status" value="1"/>
</dbReference>
<dbReference type="Pfam" id="PF03551">
    <property type="entry name" value="PadR"/>
    <property type="match status" value="1"/>
</dbReference>
<evidence type="ECO:0000256" key="1">
    <source>
        <dbReference type="SAM" id="MobiDB-lite"/>
    </source>
</evidence>
<dbReference type="AlphaFoldDB" id="A0A9W6VL56"/>
<feature type="domain" description="Transcription regulator PadR N-terminal" evidence="2">
    <location>
        <begin position="80"/>
        <end position="147"/>
    </location>
</feature>
<accession>A0A9W6VL56</accession>
<sequence length="220" mass="23542">MDDWLPGPMDPAVFLAAGGPGDGPHPPPPPHPPHPPHGAPFPPPAPPLGAPPMPDLFGPGAPPPGVAPKVRKGDVRAAALALLTEGPRNGYQIIQEIAERSHGLWRPSPGSVYPALQQLEDEGLVRAKEESGRRTYQLTDEGRAHVAAHEEALTEPWAAVAESVSEEMVDLRTLFVRMAMALRQVAEAGTPAQHQEAGRILTDARRSLYRLLAEDLGEEE</sequence>
<evidence type="ECO:0000259" key="2">
    <source>
        <dbReference type="Pfam" id="PF03551"/>
    </source>
</evidence>
<dbReference type="InterPro" id="IPR036390">
    <property type="entry name" value="WH_DNA-bd_sf"/>
</dbReference>
<organism evidence="3 4">
    <name type="scientific">Actinoallomurus iriomotensis</name>
    <dbReference type="NCBI Taxonomy" id="478107"/>
    <lineage>
        <taxon>Bacteria</taxon>
        <taxon>Bacillati</taxon>
        <taxon>Actinomycetota</taxon>
        <taxon>Actinomycetes</taxon>
        <taxon>Streptosporangiales</taxon>
        <taxon>Thermomonosporaceae</taxon>
        <taxon>Actinoallomurus</taxon>
    </lineage>
</organism>
<evidence type="ECO:0000313" key="3">
    <source>
        <dbReference type="EMBL" id="GLY76073.1"/>
    </source>
</evidence>
<name>A0A9W6VL56_9ACTN</name>
<evidence type="ECO:0000313" key="4">
    <source>
        <dbReference type="Proteomes" id="UP001165135"/>
    </source>
</evidence>
<proteinExistence type="predicted"/>
<dbReference type="InterPro" id="IPR005149">
    <property type="entry name" value="Tscrpt_reg_PadR_N"/>
</dbReference>
<dbReference type="SUPFAM" id="SSF46785">
    <property type="entry name" value="Winged helix' DNA-binding domain"/>
    <property type="match status" value="1"/>
</dbReference>
<protein>
    <recommendedName>
        <fullName evidence="2">Transcription regulator PadR N-terminal domain-containing protein</fullName>
    </recommendedName>
</protein>
<dbReference type="Gene3D" id="1.10.10.10">
    <property type="entry name" value="Winged helix-like DNA-binding domain superfamily/Winged helix DNA-binding domain"/>
    <property type="match status" value="1"/>
</dbReference>
<comment type="caution">
    <text evidence="3">The sequence shown here is derived from an EMBL/GenBank/DDBJ whole genome shotgun (WGS) entry which is preliminary data.</text>
</comment>
<dbReference type="InterPro" id="IPR011991">
    <property type="entry name" value="ArsR-like_HTH"/>
</dbReference>
<reference evidence="3" key="1">
    <citation type="submission" date="2023-03" db="EMBL/GenBank/DDBJ databases">
        <title>Actinoallomurus iriomotensis NBRC 103681.</title>
        <authorList>
            <person name="Ichikawa N."/>
            <person name="Sato H."/>
            <person name="Tonouchi N."/>
        </authorList>
    </citation>
    <scope>NUCLEOTIDE SEQUENCE</scope>
    <source>
        <strain evidence="3">NBRC 103681</strain>
    </source>
</reference>
<dbReference type="RefSeq" id="WP_285623934.1">
    <property type="nucleotide sequence ID" value="NZ_BSTJ01000005.1"/>
</dbReference>
<dbReference type="CDD" id="cd00090">
    <property type="entry name" value="HTH_ARSR"/>
    <property type="match status" value="1"/>
</dbReference>
<gene>
    <name evidence="3" type="ORF">Airi01_043400</name>
</gene>
<dbReference type="PANTHER" id="PTHR43252:SF2">
    <property type="entry name" value="TRANSCRIPTION REGULATOR, PADR-LIKE FAMILY"/>
    <property type="match status" value="1"/>
</dbReference>
<dbReference type="Proteomes" id="UP001165135">
    <property type="component" value="Unassembled WGS sequence"/>
</dbReference>
<feature type="compositionally biased region" description="Pro residues" evidence="1">
    <location>
        <begin position="23"/>
        <end position="66"/>
    </location>
</feature>
<dbReference type="InterPro" id="IPR036388">
    <property type="entry name" value="WH-like_DNA-bd_sf"/>
</dbReference>
<dbReference type="EMBL" id="BSTJ01000005">
    <property type="protein sequence ID" value="GLY76073.1"/>
    <property type="molecule type" value="Genomic_DNA"/>
</dbReference>
<feature type="region of interest" description="Disordered" evidence="1">
    <location>
        <begin position="1"/>
        <end position="69"/>
    </location>
</feature>